<dbReference type="InterPro" id="IPR010982">
    <property type="entry name" value="Lambda_DNA-bd_dom_sf"/>
</dbReference>
<dbReference type="CDD" id="cd01392">
    <property type="entry name" value="HTH_LacI"/>
    <property type="match status" value="1"/>
</dbReference>
<dbReference type="Pfam" id="PF00356">
    <property type="entry name" value="LacI"/>
    <property type="match status" value="1"/>
</dbReference>
<dbReference type="InterPro" id="IPR046335">
    <property type="entry name" value="LacI/GalR-like_sensor"/>
</dbReference>
<organism evidence="5 6">
    <name type="scientific">Stella humosa</name>
    <dbReference type="NCBI Taxonomy" id="94"/>
    <lineage>
        <taxon>Bacteria</taxon>
        <taxon>Pseudomonadati</taxon>
        <taxon>Pseudomonadota</taxon>
        <taxon>Alphaproteobacteria</taxon>
        <taxon>Rhodospirillales</taxon>
        <taxon>Stellaceae</taxon>
        <taxon>Stella</taxon>
    </lineage>
</organism>
<reference evidence="5 6" key="1">
    <citation type="submission" date="2018-11" db="EMBL/GenBank/DDBJ databases">
        <title>Genomic Encyclopedia of Type Strains, Phase IV (KMG-IV): sequencing the most valuable type-strain genomes for metagenomic binning, comparative biology and taxonomic classification.</title>
        <authorList>
            <person name="Goeker M."/>
        </authorList>
    </citation>
    <scope>NUCLEOTIDE SEQUENCE [LARGE SCALE GENOMIC DNA]</scope>
    <source>
        <strain evidence="5 6">DSM 5900</strain>
    </source>
</reference>
<evidence type="ECO:0000256" key="1">
    <source>
        <dbReference type="ARBA" id="ARBA00023015"/>
    </source>
</evidence>
<proteinExistence type="predicted"/>
<dbReference type="InterPro" id="IPR028082">
    <property type="entry name" value="Peripla_BP_I"/>
</dbReference>
<evidence type="ECO:0000259" key="4">
    <source>
        <dbReference type="PROSITE" id="PS50932"/>
    </source>
</evidence>
<dbReference type="PROSITE" id="PS50932">
    <property type="entry name" value="HTH_LACI_2"/>
    <property type="match status" value="1"/>
</dbReference>
<dbReference type="EMBL" id="RJKX01000011">
    <property type="protein sequence ID" value="ROQ01929.1"/>
    <property type="molecule type" value="Genomic_DNA"/>
</dbReference>
<dbReference type="SMART" id="SM00354">
    <property type="entry name" value="HTH_LACI"/>
    <property type="match status" value="1"/>
</dbReference>
<evidence type="ECO:0000313" key="6">
    <source>
        <dbReference type="Proteomes" id="UP000278222"/>
    </source>
</evidence>
<keyword evidence="6" id="KW-1185">Reference proteome</keyword>
<protein>
    <submittedName>
        <fullName evidence="5">LacI family transcriptional regulator</fullName>
    </submittedName>
</protein>
<dbReference type="Proteomes" id="UP000278222">
    <property type="component" value="Unassembled WGS sequence"/>
</dbReference>
<dbReference type="Gene3D" id="1.10.260.40">
    <property type="entry name" value="lambda repressor-like DNA-binding domains"/>
    <property type="match status" value="1"/>
</dbReference>
<dbReference type="PANTHER" id="PTHR30146:SF33">
    <property type="entry name" value="TRANSCRIPTIONAL REGULATOR"/>
    <property type="match status" value="1"/>
</dbReference>
<dbReference type="RefSeq" id="WP_170216343.1">
    <property type="nucleotide sequence ID" value="NZ_AP019700.1"/>
</dbReference>
<dbReference type="GO" id="GO:0000976">
    <property type="term" value="F:transcription cis-regulatory region binding"/>
    <property type="evidence" value="ECO:0007669"/>
    <property type="project" value="TreeGrafter"/>
</dbReference>
<dbReference type="InterPro" id="IPR000843">
    <property type="entry name" value="HTH_LacI"/>
</dbReference>
<comment type="caution">
    <text evidence="5">The sequence shown here is derived from an EMBL/GenBank/DDBJ whole genome shotgun (WGS) entry which is preliminary data.</text>
</comment>
<sequence>MADVARRAGVSPMTVSRAFKAPALVSAAVRERVEAAAAALGYVPNLVAGNLASSRSRMVAALVPSLANSNFVGTIKGLSDRLRQEGYQLLLSETGYDPAEEAAAVAVLLGRRPDGIVLTGAQHVPQMAAMLRAAQIAVVETWELRGPFIDMAVGFSHRAAALALGRMVVARGYRRIGYVDFPHPEVRRFQERRRGVVAALRQAGLDPTLVASVTDEGYAGGRSGLDALLARAPDLDAVICATDVQAIGVLFECARRGWPVPDRLGVAGFGDYEIAAEVPPGLTTVRTNGRGIGVAAAELILRRQEGGKVAAPVIDLGFEIVRRGSLR</sequence>
<keyword evidence="2" id="KW-0238">DNA-binding</keyword>
<dbReference type="PANTHER" id="PTHR30146">
    <property type="entry name" value="LACI-RELATED TRANSCRIPTIONAL REPRESSOR"/>
    <property type="match status" value="1"/>
</dbReference>
<dbReference type="AlphaFoldDB" id="A0A3N1MF37"/>
<dbReference type="Gene3D" id="3.40.50.2300">
    <property type="match status" value="2"/>
</dbReference>
<accession>A0A3N1MF37</accession>
<keyword evidence="3" id="KW-0804">Transcription</keyword>
<feature type="domain" description="HTH lacI-type" evidence="4">
    <location>
        <begin position="1"/>
        <end position="53"/>
    </location>
</feature>
<name>A0A3N1MF37_9PROT</name>
<keyword evidence="1" id="KW-0805">Transcription regulation</keyword>
<dbReference type="SUPFAM" id="SSF47413">
    <property type="entry name" value="lambda repressor-like DNA-binding domains"/>
    <property type="match status" value="1"/>
</dbReference>
<dbReference type="CDD" id="cd01575">
    <property type="entry name" value="PBP1_GntR"/>
    <property type="match status" value="1"/>
</dbReference>
<dbReference type="SUPFAM" id="SSF53822">
    <property type="entry name" value="Periplasmic binding protein-like I"/>
    <property type="match status" value="1"/>
</dbReference>
<evidence type="ECO:0000313" key="5">
    <source>
        <dbReference type="EMBL" id="ROQ01929.1"/>
    </source>
</evidence>
<evidence type="ECO:0000256" key="3">
    <source>
        <dbReference type="ARBA" id="ARBA00023163"/>
    </source>
</evidence>
<dbReference type="Pfam" id="PF13377">
    <property type="entry name" value="Peripla_BP_3"/>
    <property type="match status" value="1"/>
</dbReference>
<evidence type="ECO:0000256" key="2">
    <source>
        <dbReference type="ARBA" id="ARBA00023125"/>
    </source>
</evidence>
<gene>
    <name evidence="5" type="ORF">EDC65_1116</name>
</gene>
<dbReference type="GO" id="GO:0003700">
    <property type="term" value="F:DNA-binding transcription factor activity"/>
    <property type="evidence" value="ECO:0007669"/>
    <property type="project" value="TreeGrafter"/>
</dbReference>